<evidence type="ECO:0000313" key="3">
    <source>
        <dbReference type="Proteomes" id="UP000013276"/>
    </source>
</evidence>
<dbReference type="Proteomes" id="UP000013276">
    <property type="component" value="Unassembled WGS sequence"/>
</dbReference>
<dbReference type="EMBL" id="APQC01000001">
    <property type="protein sequence ID" value="ENV80947.1"/>
    <property type="molecule type" value="Genomic_DNA"/>
</dbReference>
<proteinExistence type="predicted"/>
<feature type="transmembrane region" description="Helical" evidence="1">
    <location>
        <begin position="38"/>
        <end position="59"/>
    </location>
</feature>
<protein>
    <submittedName>
        <fullName evidence="2">Uncharacterized protein</fullName>
    </submittedName>
</protein>
<organism evidence="2 3">
    <name type="scientific">Acinetobacter ursingii ANC 3649</name>
    <dbReference type="NCBI Taxonomy" id="1257043"/>
    <lineage>
        <taxon>Bacteria</taxon>
        <taxon>Pseudomonadati</taxon>
        <taxon>Pseudomonadota</taxon>
        <taxon>Gammaproteobacteria</taxon>
        <taxon>Moraxellales</taxon>
        <taxon>Moraxellaceae</taxon>
        <taxon>Acinetobacter</taxon>
    </lineage>
</organism>
<reference evidence="2 3" key="1">
    <citation type="submission" date="2013-02" db="EMBL/GenBank/DDBJ databases">
        <title>The Genome Sequence of Acinetobacter ursingii NIPH ANC_3649.</title>
        <authorList>
            <consortium name="The Broad Institute Genome Sequencing Platform"/>
            <consortium name="The Broad Institute Genome Sequencing Center for Infectious Disease"/>
            <person name="Cerqueira G."/>
            <person name="Feldgarden M."/>
            <person name="Courvalin P."/>
            <person name="Perichon B."/>
            <person name="Grillot-Courvalin C."/>
            <person name="Clermont D."/>
            <person name="Rocha E."/>
            <person name="Yoon E.-J."/>
            <person name="Nemec A."/>
            <person name="Walker B."/>
            <person name="Young S.K."/>
            <person name="Zeng Q."/>
            <person name="Gargeya S."/>
            <person name="Fitzgerald M."/>
            <person name="Haas B."/>
            <person name="Abouelleil A."/>
            <person name="Alvarado L."/>
            <person name="Arachchi H.M."/>
            <person name="Berlin A.M."/>
            <person name="Chapman S.B."/>
            <person name="Dewar J."/>
            <person name="Goldberg J."/>
            <person name="Griggs A."/>
            <person name="Gujja S."/>
            <person name="Hansen M."/>
            <person name="Howarth C."/>
            <person name="Imamovic A."/>
            <person name="Larimer J."/>
            <person name="McCowan C."/>
            <person name="Murphy C."/>
            <person name="Neiman D."/>
            <person name="Pearson M."/>
            <person name="Priest M."/>
            <person name="Roberts A."/>
            <person name="Saif S."/>
            <person name="Shea T."/>
            <person name="Sisk P."/>
            <person name="Sykes S."/>
            <person name="Wortman J."/>
            <person name="Nusbaum C."/>
            <person name="Birren B."/>
        </authorList>
    </citation>
    <scope>NUCLEOTIDE SEQUENCE [LARGE SCALE GENOMIC DNA]</scope>
    <source>
        <strain evidence="2 3">ANC 3649</strain>
    </source>
</reference>
<dbReference type="HOGENOM" id="CLU_1998973_0_0_6"/>
<feature type="transmembrane region" description="Helical" evidence="1">
    <location>
        <begin position="66"/>
        <end position="87"/>
    </location>
</feature>
<feature type="transmembrane region" description="Helical" evidence="1">
    <location>
        <begin position="12"/>
        <end position="32"/>
    </location>
</feature>
<keyword evidence="3" id="KW-1185">Reference proteome</keyword>
<evidence type="ECO:0000313" key="2">
    <source>
        <dbReference type="EMBL" id="ENV80947.1"/>
    </source>
</evidence>
<name>N9C515_9GAMM</name>
<keyword evidence="1" id="KW-0472">Membrane</keyword>
<gene>
    <name evidence="2" type="ORF">F942_00098</name>
</gene>
<keyword evidence="1" id="KW-0812">Transmembrane</keyword>
<accession>N9C515</accession>
<sequence>MFLDYLRLCIKYSVLYFVILFIITLILKLTHLFEYDDIQVTTGLLSFIGAVILGYLFTLKAPEKKYIYASAASIVFCVVVVLIVKVFKIPLQSTLLYSLSPYFICFPMGIITYWMLNRLPLQLT</sequence>
<keyword evidence="1" id="KW-1133">Transmembrane helix</keyword>
<feature type="transmembrane region" description="Helical" evidence="1">
    <location>
        <begin position="99"/>
        <end position="116"/>
    </location>
</feature>
<dbReference type="AlphaFoldDB" id="N9C515"/>
<evidence type="ECO:0000256" key="1">
    <source>
        <dbReference type="SAM" id="Phobius"/>
    </source>
</evidence>
<comment type="caution">
    <text evidence="2">The sequence shown here is derived from an EMBL/GenBank/DDBJ whole genome shotgun (WGS) entry which is preliminary data.</text>
</comment>